<evidence type="ECO:0000256" key="7">
    <source>
        <dbReference type="SAM" id="MobiDB-lite"/>
    </source>
</evidence>
<feature type="compositionally biased region" description="Basic and acidic residues" evidence="7">
    <location>
        <begin position="25"/>
        <end position="48"/>
    </location>
</feature>
<reference evidence="9 11" key="1">
    <citation type="submission" date="2020-01" db="EMBL/GenBank/DDBJ databases">
        <authorList>
            <consortium name="DOE Joint Genome Institute"/>
            <person name="Haridas S."/>
            <person name="Albert R."/>
            <person name="Binder M."/>
            <person name="Bloem J."/>
            <person name="Labutti K."/>
            <person name="Salamov A."/>
            <person name="Andreopoulos B."/>
            <person name="Baker S.E."/>
            <person name="Barry K."/>
            <person name="Bills G."/>
            <person name="Bluhm B.H."/>
            <person name="Cannon C."/>
            <person name="Castanera R."/>
            <person name="Culley D.E."/>
            <person name="Daum C."/>
            <person name="Ezra D."/>
            <person name="Gonzalez J.B."/>
            <person name="Henrissat B."/>
            <person name="Kuo A."/>
            <person name="Liang C."/>
            <person name="Lipzen A."/>
            <person name="Lutzoni F."/>
            <person name="Magnuson J."/>
            <person name="Mondo S."/>
            <person name="Nolan M."/>
            <person name="Ohm R."/>
            <person name="Pangilinan J."/>
            <person name="Park H.-J."/>
            <person name="Ramirez L."/>
            <person name="Alfaro M."/>
            <person name="Sun H."/>
            <person name="Tritt A."/>
            <person name="Yoshinaga Y."/>
            <person name="Zwiers L.-H."/>
            <person name="Turgeon B.G."/>
            <person name="Goodwin S.B."/>
            <person name="Spatafora J.W."/>
            <person name="Crous P.W."/>
            <person name="Grigoriev I.V."/>
        </authorList>
    </citation>
    <scope>NUCLEOTIDE SEQUENCE</scope>
    <source>
        <strain evidence="9 11">CBS 781.70</strain>
    </source>
</reference>
<keyword evidence="6" id="KW-0408">Iron</keyword>
<dbReference type="GO" id="GO:0046872">
    <property type="term" value="F:metal ion binding"/>
    <property type="evidence" value="ECO:0007669"/>
    <property type="project" value="UniProtKB-KW"/>
</dbReference>
<evidence type="ECO:0000313" key="10">
    <source>
        <dbReference type="Proteomes" id="UP000504638"/>
    </source>
</evidence>
<evidence type="ECO:0000313" key="11">
    <source>
        <dbReference type="RefSeq" id="XP_033539207.1"/>
    </source>
</evidence>
<feature type="compositionally biased region" description="Basic residues" evidence="7">
    <location>
        <begin position="251"/>
        <end position="261"/>
    </location>
</feature>
<reference evidence="11" key="3">
    <citation type="submission" date="2025-04" db="UniProtKB">
        <authorList>
            <consortium name="RefSeq"/>
        </authorList>
    </citation>
    <scope>IDENTIFICATION</scope>
    <source>
        <strain evidence="11">CBS 781.70</strain>
    </source>
</reference>
<evidence type="ECO:0000259" key="8">
    <source>
        <dbReference type="Pfam" id="PF02668"/>
    </source>
</evidence>
<keyword evidence="10" id="KW-1185">Reference proteome</keyword>
<dbReference type="AlphaFoldDB" id="A0A6G1GHZ7"/>
<sequence>MSPSATVDAVPLTAPITKEVPSGPLKEKAPAVQPKDDGLPKSQTGHKEPLQLSGALDQFEQFDVTTVIGKEFANVDLAEWLHAPNSDELLRDLAITVSQRGVVFFRKQDNIDNALQKELVQRLGELTGKPATLGLHNHPFTHFSHPARGDDDKISTISSVQVKTLYPDRFAKLPQSKKRLWHSDITFEPVPSDYALLRLTELPKTGGDTLWAWGYELYDRISKPLRSSSTSSRSTPPSRSRVRCTRERRGSPRGHPPRHPHQPVTGWRSAFAVGNHVQSIPGLSEAESKHFLDWFLQLIVENHDLQVRLRWQNPNDVAIWGNRSVFHIATPDFIKKGLGERTRSRAVSLGERPYFDSQSTGRQEALAAAKGLDWGTRWALGGMASYSGESAAR</sequence>
<evidence type="ECO:0000256" key="5">
    <source>
        <dbReference type="ARBA" id="ARBA00023002"/>
    </source>
</evidence>
<proteinExistence type="inferred from homology"/>
<name>A0A6G1GHZ7_9PEZI</name>
<reference evidence="11" key="2">
    <citation type="submission" date="2020-04" db="EMBL/GenBank/DDBJ databases">
        <authorList>
            <consortium name="NCBI Genome Project"/>
        </authorList>
    </citation>
    <scope>NUCLEOTIDE SEQUENCE</scope>
    <source>
        <strain evidence="11">CBS 781.70</strain>
    </source>
</reference>
<dbReference type="EMBL" id="ML975149">
    <property type="protein sequence ID" value="KAF1817576.1"/>
    <property type="molecule type" value="Genomic_DNA"/>
</dbReference>
<keyword evidence="3" id="KW-0479">Metal-binding</keyword>
<gene>
    <name evidence="9 11" type="ORF">P152DRAFT_510780</name>
</gene>
<organism evidence="9">
    <name type="scientific">Eremomyces bilateralis CBS 781.70</name>
    <dbReference type="NCBI Taxonomy" id="1392243"/>
    <lineage>
        <taxon>Eukaryota</taxon>
        <taxon>Fungi</taxon>
        <taxon>Dikarya</taxon>
        <taxon>Ascomycota</taxon>
        <taxon>Pezizomycotina</taxon>
        <taxon>Dothideomycetes</taxon>
        <taxon>Dothideomycetes incertae sedis</taxon>
        <taxon>Eremomycetales</taxon>
        <taxon>Eremomycetaceae</taxon>
        <taxon>Eremomyces</taxon>
    </lineage>
</organism>
<keyword evidence="5" id="KW-0560">Oxidoreductase</keyword>
<evidence type="ECO:0000256" key="2">
    <source>
        <dbReference type="ARBA" id="ARBA00005896"/>
    </source>
</evidence>
<accession>A0A6G1GHZ7</accession>
<feature type="region of interest" description="Disordered" evidence="7">
    <location>
        <begin position="1"/>
        <end position="48"/>
    </location>
</feature>
<evidence type="ECO:0000313" key="9">
    <source>
        <dbReference type="EMBL" id="KAF1817576.1"/>
    </source>
</evidence>
<dbReference type="InterPro" id="IPR042098">
    <property type="entry name" value="TauD-like_sf"/>
</dbReference>
<dbReference type="GO" id="GO:0005737">
    <property type="term" value="C:cytoplasm"/>
    <property type="evidence" value="ECO:0007669"/>
    <property type="project" value="TreeGrafter"/>
</dbReference>
<dbReference type="GO" id="GO:0016706">
    <property type="term" value="F:2-oxoglutarate-dependent dioxygenase activity"/>
    <property type="evidence" value="ECO:0007669"/>
    <property type="project" value="TreeGrafter"/>
</dbReference>
<dbReference type="SUPFAM" id="SSF51197">
    <property type="entry name" value="Clavaminate synthase-like"/>
    <property type="match status" value="1"/>
</dbReference>
<keyword evidence="4 9" id="KW-0223">Dioxygenase</keyword>
<feature type="compositionally biased region" description="Low complexity" evidence="7">
    <location>
        <begin position="225"/>
        <end position="239"/>
    </location>
</feature>
<dbReference type="Gene3D" id="3.60.130.10">
    <property type="entry name" value="Clavaminate synthase-like"/>
    <property type="match status" value="1"/>
</dbReference>
<feature type="domain" description="TauD/TfdA-like" evidence="8">
    <location>
        <begin position="64"/>
        <end position="335"/>
    </location>
</feature>
<feature type="region of interest" description="Disordered" evidence="7">
    <location>
        <begin position="225"/>
        <end position="265"/>
    </location>
</feature>
<dbReference type="RefSeq" id="XP_033539207.1">
    <property type="nucleotide sequence ID" value="XM_033682679.1"/>
</dbReference>
<comment type="cofactor">
    <cofactor evidence="1">
        <name>Fe(2+)</name>
        <dbReference type="ChEBI" id="CHEBI:29033"/>
    </cofactor>
</comment>
<dbReference type="OrthoDB" id="10257314at2759"/>
<dbReference type="PANTHER" id="PTHR30468:SF10">
    <property type="entry name" value="TAUD_TFDA-LIKE DOMAIN-CONTAINING PROTEIN"/>
    <property type="match status" value="1"/>
</dbReference>
<dbReference type="GeneID" id="54423249"/>
<dbReference type="PANTHER" id="PTHR30468">
    <property type="entry name" value="ALPHA-KETOGLUTARATE-DEPENDENT SULFONATE DIOXYGENASE"/>
    <property type="match status" value="1"/>
</dbReference>
<comment type="similarity">
    <text evidence="2">Belongs to the TfdA dioxygenase family.</text>
</comment>
<dbReference type="Proteomes" id="UP000504638">
    <property type="component" value="Unplaced"/>
</dbReference>
<evidence type="ECO:0000256" key="6">
    <source>
        <dbReference type="ARBA" id="ARBA00023004"/>
    </source>
</evidence>
<protein>
    <submittedName>
        <fullName evidence="9 11">Alpha-ketoglutarate-dependent taurine dioxygenase</fullName>
    </submittedName>
</protein>
<evidence type="ECO:0000256" key="3">
    <source>
        <dbReference type="ARBA" id="ARBA00022723"/>
    </source>
</evidence>
<evidence type="ECO:0000256" key="4">
    <source>
        <dbReference type="ARBA" id="ARBA00022964"/>
    </source>
</evidence>
<dbReference type="Pfam" id="PF02668">
    <property type="entry name" value="TauD"/>
    <property type="match status" value="1"/>
</dbReference>
<evidence type="ECO:0000256" key="1">
    <source>
        <dbReference type="ARBA" id="ARBA00001954"/>
    </source>
</evidence>
<dbReference type="InterPro" id="IPR051323">
    <property type="entry name" value="AtsK-like"/>
</dbReference>
<dbReference type="InterPro" id="IPR003819">
    <property type="entry name" value="TauD/TfdA-like"/>
</dbReference>